<dbReference type="EMBL" id="LSBJ02000008">
    <property type="protein sequence ID" value="OAQ60593.1"/>
    <property type="molecule type" value="Genomic_DNA"/>
</dbReference>
<dbReference type="GeneID" id="28855861"/>
<dbReference type="PANTHER" id="PTHR42791">
    <property type="entry name" value="GNAT FAMILY ACETYLTRANSFERASE"/>
    <property type="match status" value="1"/>
</dbReference>
<dbReference type="Pfam" id="PF00583">
    <property type="entry name" value="Acetyltransf_1"/>
    <property type="match status" value="1"/>
</dbReference>
<dbReference type="PROSITE" id="PS51186">
    <property type="entry name" value="GNAT"/>
    <property type="match status" value="1"/>
</dbReference>
<dbReference type="Proteomes" id="UP000078397">
    <property type="component" value="Unassembled WGS sequence"/>
</dbReference>
<dbReference type="RefSeq" id="XP_018138471.1">
    <property type="nucleotide sequence ID" value="XM_018291867.1"/>
</dbReference>
<gene>
    <name evidence="2" type="ORF">VFPPC_14096</name>
</gene>
<evidence type="ECO:0000313" key="2">
    <source>
        <dbReference type="EMBL" id="OAQ60593.1"/>
    </source>
</evidence>
<protein>
    <submittedName>
        <fullName evidence="2">GNAT family acetyltransferase</fullName>
    </submittedName>
</protein>
<dbReference type="STRING" id="1380566.A0A179F5Z9"/>
<name>A0A179F5Z9_METCM</name>
<accession>A0A179F5Z9</accession>
<comment type="caution">
    <text evidence="2">The sequence shown here is derived from an EMBL/GenBank/DDBJ whole genome shotgun (WGS) entry which is preliminary data.</text>
</comment>
<evidence type="ECO:0000259" key="1">
    <source>
        <dbReference type="PROSITE" id="PS51186"/>
    </source>
</evidence>
<dbReference type="SUPFAM" id="SSF55729">
    <property type="entry name" value="Acyl-CoA N-acyltransferases (Nat)"/>
    <property type="match status" value="1"/>
</dbReference>
<evidence type="ECO:0000313" key="3">
    <source>
        <dbReference type="Proteomes" id="UP000078397"/>
    </source>
</evidence>
<dbReference type="PANTHER" id="PTHR42791:SF2">
    <property type="entry name" value="N-ACETYLTRANSFERASE DOMAIN-CONTAINING PROTEIN"/>
    <property type="match status" value="1"/>
</dbReference>
<dbReference type="GO" id="GO:0016747">
    <property type="term" value="F:acyltransferase activity, transferring groups other than amino-acyl groups"/>
    <property type="evidence" value="ECO:0007669"/>
    <property type="project" value="InterPro"/>
</dbReference>
<organism evidence="2 3">
    <name type="scientific">Pochonia chlamydosporia 170</name>
    <dbReference type="NCBI Taxonomy" id="1380566"/>
    <lineage>
        <taxon>Eukaryota</taxon>
        <taxon>Fungi</taxon>
        <taxon>Dikarya</taxon>
        <taxon>Ascomycota</taxon>
        <taxon>Pezizomycotina</taxon>
        <taxon>Sordariomycetes</taxon>
        <taxon>Hypocreomycetidae</taxon>
        <taxon>Hypocreales</taxon>
        <taxon>Clavicipitaceae</taxon>
        <taxon>Pochonia</taxon>
    </lineage>
</organism>
<dbReference type="InterPro" id="IPR016181">
    <property type="entry name" value="Acyl_CoA_acyltransferase"/>
</dbReference>
<dbReference type="InterPro" id="IPR000182">
    <property type="entry name" value="GNAT_dom"/>
</dbReference>
<dbReference type="InterPro" id="IPR052523">
    <property type="entry name" value="Trichothecene_AcTrans"/>
</dbReference>
<dbReference type="Gene3D" id="3.40.630.30">
    <property type="match status" value="1"/>
</dbReference>
<feature type="domain" description="N-acetyltransferase" evidence="1">
    <location>
        <begin position="98"/>
        <end position="237"/>
    </location>
</feature>
<keyword evidence="3" id="KW-1185">Reference proteome</keyword>
<proteinExistence type="predicted"/>
<reference evidence="2 3" key="1">
    <citation type="journal article" date="2016" name="PLoS Pathog.">
        <title>Biosynthesis of antibiotic leucinostatins in bio-control fungus Purpureocillium lilacinum and their inhibition on phytophthora revealed by genome mining.</title>
        <authorList>
            <person name="Wang G."/>
            <person name="Liu Z."/>
            <person name="Lin R."/>
            <person name="Li E."/>
            <person name="Mao Z."/>
            <person name="Ling J."/>
            <person name="Yang Y."/>
            <person name="Yin W.B."/>
            <person name="Xie B."/>
        </authorList>
    </citation>
    <scope>NUCLEOTIDE SEQUENCE [LARGE SCALE GENOMIC DNA]</scope>
    <source>
        <strain evidence="2">170</strain>
    </source>
</reference>
<dbReference type="CDD" id="cd04301">
    <property type="entry name" value="NAT_SF"/>
    <property type="match status" value="1"/>
</dbReference>
<dbReference type="KEGG" id="pchm:VFPPC_14096"/>
<dbReference type="OrthoDB" id="4738875at2759"/>
<sequence length="257" mass="28227">MKIRPATPNDIPAVARVVLSALSDETPWKAFFPHKPQADLAYVESCEAILRTYLDPDNAATWLFLVAEISARESKTNTGPIIVAATVWDISTTVGQDDGGRSRRSSIYERLLNKSMETLESYSSEQCDGALGDGPVKLVALSRAIVEGRKRHFSGHDPYVFLHLLATRPDHQKKGYAKALCASGINVARQRHASVCVFSGARGYILFSGLGFVDNGRVDLPSEPGSYDVLIKAMLLDSRLVQRRGSILDSLMRYITT</sequence>
<dbReference type="AlphaFoldDB" id="A0A179F5Z9"/>